<dbReference type="InterPro" id="IPR032675">
    <property type="entry name" value="LRR_dom_sf"/>
</dbReference>
<accession>A0A803N8E4</accession>
<dbReference type="GO" id="GO:0016567">
    <property type="term" value="P:protein ubiquitination"/>
    <property type="evidence" value="ECO:0007669"/>
    <property type="project" value="EnsemblPlants"/>
</dbReference>
<evidence type="ECO:0000259" key="2">
    <source>
        <dbReference type="Pfam" id="PF25372"/>
    </source>
</evidence>
<dbReference type="GO" id="GO:0010187">
    <property type="term" value="P:negative regulation of seed germination"/>
    <property type="evidence" value="ECO:0007669"/>
    <property type="project" value="EnsemblPlants"/>
</dbReference>
<name>A0A803N8E4_CHEQI</name>
<evidence type="ECO:0000313" key="3">
    <source>
        <dbReference type="EnsemblPlants" id="AUR62042109-RA:cds"/>
    </source>
</evidence>
<dbReference type="Proteomes" id="UP000596660">
    <property type="component" value="Unplaced"/>
</dbReference>
<dbReference type="CDD" id="cd22159">
    <property type="entry name" value="F-box_AtTIR1-like"/>
    <property type="match status" value="1"/>
</dbReference>
<gene>
    <name evidence="3" type="primary">LOC110683260</name>
</gene>
<dbReference type="PANTHER" id="PTHR13318:SF148">
    <property type="entry name" value="F-BOX PROTEIN MAX2"/>
    <property type="match status" value="1"/>
</dbReference>
<dbReference type="PANTHER" id="PTHR13318">
    <property type="entry name" value="PARTNER OF PAIRED, ISOFORM B-RELATED"/>
    <property type="match status" value="1"/>
</dbReference>
<dbReference type="SUPFAM" id="SSF52047">
    <property type="entry name" value="RNI-like"/>
    <property type="match status" value="1"/>
</dbReference>
<dbReference type="Gene3D" id="3.80.10.10">
    <property type="entry name" value="Ribonuclease Inhibitor"/>
    <property type="match status" value="1"/>
</dbReference>
<evidence type="ECO:0000313" key="4">
    <source>
        <dbReference type="Proteomes" id="UP000596660"/>
    </source>
</evidence>
<dbReference type="Gene3D" id="1.20.1280.50">
    <property type="match status" value="1"/>
</dbReference>
<dbReference type="RefSeq" id="XP_021715301.1">
    <property type="nucleotide sequence ID" value="XM_021859609.1"/>
</dbReference>
<dbReference type="RefSeq" id="XP_021715302.1">
    <property type="nucleotide sequence ID" value="XM_021859610.1"/>
</dbReference>
<sequence>MKTMTTIHDFPDAVLAHIISLLSDTRTRNSTSLVSLQWRALERLTRSHLSLRGNIRHLLFHLPTCFSAVSHLDISSLSPWGISLHPHIISTATNDHNNASFLLAHRLRLAFPAVTSLTLYSRYPCTLSLLSPLFDLIEDVKLIRWHQRPNNIPLGSDFFVLFQNCARLKSVDLSSFYYWTEDLMSALEAHPRFGVNLVVLNLLNFSLSEGFKSQEVVDVTRACPNLRDFRVGCVFDPRYIGFLGDEALSAISSNCKELRVLHLADIAQGVREFDDQGFCSEDAGLTVQGIVSFFSGLILVEELVLDVWRNVRGSWVCLEALASRCPNLRSLELGCFHGICKAIESHLDGIALCQGLESLTIKNSADLTDFGLIAIGRGCSKLTKFEVIGCKKITMRGLRTMVCLLKRTLVEVKISGCKYLDASASLKAVEPIRGMLRRLHIDCVWNGEEPEYEEEVTMLGIDYNHKYEGKDDEEESSRMRKRTKVSWNTESWFMGNMEGSTSNGYVTQTWGRLEFLSLWIGVGKLLTPLANAGLDDCPKLREIHIKVEGDCRERPKPSQGAFGISSLGRYPMLSKMKLDCGDTIGYALTAPSGHMDLSLWERWFLTDLRSLRLNELDYWPPQDREVNQRSLSLPAAGLLQECDTLRKLFIHGTTHEHFMLFFLKIPNLRDVQLRGDYYPAPENDMSTEMRVDSCCRFEYKLNERDIPD</sequence>
<dbReference type="RefSeq" id="XP_021715295.1">
    <property type="nucleotide sequence ID" value="XM_021859603.1"/>
</dbReference>
<reference evidence="3" key="1">
    <citation type="journal article" date="2017" name="Nature">
        <title>The genome of Chenopodium quinoa.</title>
        <authorList>
            <person name="Jarvis D.E."/>
            <person name="Ho Y.S."/>
            <person name="Lightfoot D.J."/>
            <person name="Schmoeckel S.M."/>
            <person name="Li B."/>
            <person name="Borm T.J.A."/>
            <person name="Ohyanagi H."/>
            <person name="Mineta K."/>
            <person name="Michell C.T."/>
            <person name="Saber N."/>
            <person name="Kharbatia N.M."/>
            <person name="Rupper R.R."/>
            <person name="Sharp A.R."/>
            <person name="Dally N."/>
            <person name="Boughton B.A."/>
            <person name="Woo Y.H."/>
            <person name="Gao G."/>
            <person name="Schijlen E.G.W.M."/>
            <person name="Guo X."/>
            <person name="Momin A.A."/>
            <person name="Negrao S."/>
            <person name="Al-Babili S."/>
            <person name="Gehring C."/>
            <person name="Roessner U."/>
            <person name="Jung C."/>
            <person name="Murphy K."/>
            <person name="Arold S.T."/>
            <person name="Gojobori T."/>
            <person name="van der Linden C.G."/>
            <person name="van Loo E.N."/>
            <person name="Jellen E.N."/>
            <person name="Maughan P.J."/>
            <person name="Tester M."/>
        </authorList>
    </citation>
    <scope>NUCLEOTIDE SEQUENCE [LARGE SCALE GENOMIC DNA]</scope>
    <source>
        <strain evidence="3">cv. PI 614886</strain>
    </source>
</reference>
<dbReference type="EnsemblPlants" id="AUR62042109-RA">
    <property type="protein sequence ID" value="AUR62042109-RA:cds"/>
    <property type="gene ID" value="AUR62042109"/>
</dbReference>
<dbReference type="GO" id="GO:1900057">
    <property type="term" value="P:positive regulation of leaf senescence"/>
    <property type="evidence" value="ECO:0007669"/>
    <property type="project" value="EnsemblPlants"/>
</dbReference>
<reference evidence="3" key="2">
    <citation type="submission" date="2021-03" db="UniProtKB">
        <authorList>
            <consortium name="EnsemblPlants"/>
        </authorList>
    </citation>
    <scope>IDENTIFICATION</scope>
</reference>
<protein>
    <submittedName>
        <fullName evidence="3">Uncharacterized protein</fullName>
    </submittedName>
</protein>
<dbReference type="OMA" id="IACMFDP"/>
<dbReference type="GO" id="GO:0009416">
    <property type="term" value="P:response to light stimulus"/>
    <property type="evidence" value="ECO:0007669"/>
    <property type="project" value="EnsemblPlants"/>
</dbReference>
<dbReference type="InterPro" id="IPR057207">
    <property type="entry name" value="FBXL15_LRR"/>
</dbReference>
<dbReference type="FunFam" id="1.20.1280.50:FF:000023">
    <property type="entry name" value="F-box/LRR-repeat protein 4"/>
    <property type="match status" value="1"/>
</dbReference>
<dbReference type="Gramene" id="AUR62042109-RA">
    <property type="protein sequence ID" value="AUR62042109-RA:cds"/>
    <property type="gene ID" value="AUR62042109"/>
</dbReference>
<feature type="domain" description="COI1 F-box" evidence="1">
    <location>
        <begin position="10"/>
        <end position="48"/>
    </location>
</feature>
<dbReference type="GO" id="GO:0009414">
    <property type="term" value="P:response to water deprivation"/>
    <property type="evidence" value="ECO:0007669"/>
    <property type="project" value="EnsemblPlants"/>
</dbReference>
<organism evidence="3 4">
    <name type="scientific">Chenopodium quinoa</name>
    <name type="common">Quinoa</name>
    <dbReference type="NCBI Taxonomy" id="63459"/>
    <lineage>
        <taxon>Eukaryota</taxon>
        <taxon>Viridiplantae</taxon>
        <taxon>Streptophyta</taxon>
        <taxon>Embryophyta</taxon>
        <taxon>Tracheophyta</taxon>
        <taxon>Spermatophyta</taxon>
        <taxon>Magnoliopsida</taxon>
        <taxon>eudicotyledons</taxon>
        <taxon>Gunneridae</taxon>
        <taxon>Pentapetalae</taxon>
        <taxon>Caryophyllales</taxon>
        <taxon>Chenopodiaceae</taxon>
        <taxon>Chenopodioideae</taxon>
        <taxon>Atripliceae</taxon>
        <taxon>Chenopodium</taxon>
    </lineage>
</organism>
<proteinExistence type="predicted"/>
<dbReference type="GO" id="GO:0010016">
    <property type="term" value="P:shoot system morphogenesis"/>
    <property type="evidence" value="ECO:0007669"/>
    <property type="project" value="EnsemblPlants"/>
</dbReference>
<dbReference type="OrthoDB" id="550575at2759"/>
<dbReference type="GO" id="GO:0160062">
    <property type="term" value="P:cutin-based cuticle development"/>
    <property type="evidence" value="ECO:0007669"/>
    <property type="project" value="EnsemblPlants"/>
</dbReference>
<dbReference type="InterPro" id="IPR041567">
    <property type="entry name" value="COI1_F-box"/>
</dbReference>
<dbReference type="RefSeq" id="XP_021715298.1">
    <property type="nucleotide sequence ID" value="XM_021859606.1"/>
</dbReference>
<dbReference type="RefSeq" id="XP_021715300.1">
    <property type="nucleotide sequence ID" value="XM_021859608.1"/>
</dbReference>
<dbReference type="Pfam" id="PF18511">
    <property type="entry name" value="F-box_5"/>
    <property type="match status" value="1"/>
</dbReference>
<dbReference type="GeneID" id="110683260"/>
<dbReference type="GO" id="GO:0009926">
    <property type="term" value="P:auxin polar transport"/>
    <property type="evidence" value="ECO:0007669"/>
    <property type="project" value="EnsemblPlants"/>
</dbReference>
<dbReference type="InterPro" id="IPR006553">
    <property type="entry name" value="Leu-rich_rpt_Cys-con_subtyp"/>
</dbReference>
<dbReference type="RefSeq" id="XP_021715296.1">
    <property type="nucleotide sequence ID" value="XM_021859604.1"/>
</dbReference>
<keyword evidence="4" id="KW-1185">Reference proteome</keyword>
<dbReference type="SMART" id="SM00367">
    <property type="entry name" value="LRR_CC"/>
    <property type="match status" value="3"/>
</dbReference>
<evidence type="ECO:0000259" key="1">
    <source>
        <dbReference type="Pfam" id="PF18511"/>
    </source>
</evidence>
<dbReference type="GO" id="GO:0009934">
    <property type="term" value="P:regulation of meristem structural organization"/>
    <property type="evidence" value="ECO:0007669"/>
    <property type="project" value="EnsemblPlants"/>
</dbReference>
<dbReference type="GO" id="GO:0019005">
    <property type="term" value="C:SCF ubiquitin ligase complex"/>
    <property type="evidence" value="ECO:0007669"/>
    <property type="project" value="TreeGrafter"/>
</dbReference>
<feature type="domain" description="F-box/LRR-repeat protein 15-like leucin rich repeat" evidence="2">
    <location>
        <begin position="323"/>
        <end position="415"/>
    </location>
</feature>
<dbReference type="AlphaFoldDB" id="A0A803N8E4"/>
<dbReference type="GO" id="GO:1902584">
    <property type="term" value="P:positive regulation of response to water deprivation"/>
    <property type="evidence" value="ECO:0007669"/>
    <property type="project" value="EnsemblPlants"/>
</dbReference>
<dbReference type="GO" id="GO:0005634">
    <property type="term" value="C:nucleus"/>
    <property type="evidence" value="ECO:0007669"/>
    <property type="project" value="EnsemblPlants"/>
</dbReference>
<dbReference type="Pfam" id="PF25372">
    <property type="entry name" value="DUF7885"/>
    <property type="match status" value="1"/>
</dbReference>
<dbReference type="GO" id="GO:0031146">
    <property type="term" value="P:SCF-dependent proteasomal ubiquitin-dependent protein catabolic process"/>
    <property type="evidence" value="ECO:0007669"/>
    <property type="project" value="TreeGrafter"/>
</dbReference>
<dbReference type="RefSeq" id="XP_021715299.1">
    <property type="nucleotide sequence ID" value="XM_021859607.1"/>
</dbReference>
<dbReference type="KEGG" id="cqi:110683260"/>